<accession>A0A9P1GL23</accession>
<evidence type="ECO:0000313" key="3">
    <source>
        <dbReference type="EMBL" id="CAI4017248.1"/>
    </source>
</evidence>
<feature type="compositionally biased region" description="Polar residues" evidence="2">
    <location>
        <begin position="629"/>
        <end position="640"/>
    </location>
</feature>
<reference evidence="3" key="1">
    <citation type="submission" date="2022-10" db="EMBL/GenBank/DDBJ databases">
        <authorList>
            <person name="Chen Y."/>
            <person name="Dougan E. K."/>
            <person name="Chan C."/>
            <person name="Rhodes N."/>
            <person name="Thang M."/>
        </authorList>
    </citation>
    <scope>NUCLEOTIDE SEQUENCE</scope>
</reference>
<feature type="coiled-coil region" evidence="1">
    <location>
        <begin position="766"/>
        <end position="872"/>
    </location>
</feature>
<keyword evidence="5" id="KW-1185">Reference proteome</keyword>
<feature type="compositionally biased region" description="Polar residues" evidence="2">
    <location>
        <begin position="696"/>
        <end position="710"/>
    </location>
</feature>
<gene>
    <name evidence="3" type="ORF">C1SCF055_LOCUS41906</name>
</gene>
<dbReference type="EMBL" id="CAMXCT020006625">
    <property type="protein sequence ID" value="CAL1170623.1"/>
    <property type="molecule type" value="Genomic_DNA"/>
</dbReference>
<dbReference type="EMBL" id="CAMXCT030006625">
    <property type="protein sequence ID" value="CAL4804560.1"/>
    <property type="molecule type" value="Genomic_DNA"/>
</dbReference>
<protein>
    <recommendedName>
        <fullName evidence="6">PH domain-containing protein</fullName>
    </recommendedName>
</protein>
<feature type="region of interest" description="Disordered" evidence="2">
    <location>
        <begin position="618"/>
        <end position="741"/>
    </location>
</feature>
<evidence type="ECO:0000256" key="1">
    <source>
        <dbReference type="SAM" id="Coils"/>
    </source>
</evidence>
<keyword evidence="1" id="KW-0175">Coiled coil</keyword>
<feature type="coiled-coil region" evidence="1">
    <location>
        <begin position="952"/>
        <end position="1085"/>
    </location>
</feature>
<dbReference type="PANTHER" id="PTHR45615">
    <property type="entry name" value="MYOSIN HEAVY CHAIN, NON-MUSCLE"/>
    <property type="match status" value="1"/>
</dbReference>
<name>A0A9P1GL23_9DINO</name>
<dbReference type="EMBL" id="CAMXCT010006625">
    <property type="protein sequence ID" value="CAI4017248.1"/>
    <property type="molecule type" value="Genomic_DNA"/>
</dbReference>
<dbReference type="PANTHER" id="PTHR45615:SF80">
    <property type="entry name" value="GRIP DOMAIN-CONTAINING PROTEIN"/>
    <property type="match status" value="1"/>
</dbReference>
<sequence>MGVHGVHDLRSATGRWLHWTQAAVRDDTDLPKELPTNFHLEGPILYSRVGSNEVKSGFFGTGGCFLLMGGKWNVVDDFMDLTHYTVSVMECMVSLSAGQDTVLRLYLRNAEEVEKWSELIKSSSYLRVSDEYVANLKNHVQKQCKAQRSRSLAAAFGAFTQSICAPKPTRTSVMEEQAKLNRSLSMRMLEGAEVSFLGRFYLKSAWTEGKGRICIHGDALILESLKRGEMQHISIPLTGVTCTTASFMISVRGSNGLALLRLWVDNAEEAEQLAQKIIATGKTSSEMVQRKILPSSSTARRQLGRAAESLCNCTMQAPQKFRNTLVPKGLSCWQRPPKRPEKSGEAAYALDGRCAILRAKTTDVQAVHCTLRGDALWFGVKAGACDKVMSVVGASATATENMVMIKARSGEVHRLWPEKGSGSPQQWCDAIKAAGQLAKDLGKWDAMKRSVFHQEIAHEKGREVARSRRFRIAANCITSTFGAMAGFVCPERHSATEAILKWQAASVLPREVVANEEAYPSCKANFFRRTDGGKAQPRTLEVRGDVMFVFNDQGQMEKPVMLEGSNMFVNLDKYPVVSVWIEGVMQARMFMQTEEEAERWGKALEKASKLSAEAEEAATAREKAESNLRRSMSLTSNTSVKAPKKLSSEEHSASQKVARARSRRFIEQSAEMPPEQAVGAREEPVSQLPGQMLGSGLSNPSPDYSASTGLSGFPSVRDRSLSPGLKLQSPDATISSPKPSYGSFGYGATPGSLSPRSMTGVGQEGATEVQRRAAEWERQIEHLDAKELEIHQTQLRLIREQTAAFRSDFAALRKELQDMKASVQQQQANSQEQNARWDELITKEKQDNETRISNLERDTQRLRDDTQLLKRELRGQDISSLLQTHDADLKSLKDAHSDLKSAQSAKDQHHASLQQRVDYLEKIMGDSADKHTAHMKKLEELQSHSEDHKGRHAEMAEHVTRLKQEKESLSKRHASFEERMRFLEQSLGDSADRHHKELKAHKDTQSQQHAGLEERMKYLEKVLGDSAEEHAKLLAKQKKDLEDHKQSFMNHQRDFDDHRSQLKSQQAMVERHATLEQRLDFLEQTIGDSAQHHMKQLQAHKADLDQKHQAHSSLADRVEYMEKWFSGLPGFSPPERLSLPSRSPFVPEMPRSPPKLSFGQFPETIHLTLRVFEDLYRYSGGAKMPHELDMGVTPPCTWKMEHCVMRPANTARTLRSAQREAHAHRTRKMSRIEFFFIKDHGIIPVAKLVRAKAARPGSAMSAEPRDRSRAAQLKLMLRQQEDLDVVLLLVAWYVWRERVAWLQTSLWWKRTSGRDCFLQEVLQHWRSAVPLKRQEAIDEQLMSLRGSMVQDAKATDRVAEKVEEHGTKVLHQLQEALQKKDAQTWRRKVFHAWQQCAASRHQNFGHVRRARHLLCRRRAFGAWRQALENREQRGAARLFLKFKLLHQGSWQKEQLHVMLLRWFSLVQRPRRRFGAERPWQRAWQLLAAQQILATDQRLLLSHVLHAWRAVKTSARGSEKLKTLQKRPDFGASEKGGFR</sequence>
<reference evidence="4" key="2">
    <citation type="submission" date="2024-04" db="EMBL/GenBank/DDBJ databases">
        <authorList>
            <person name="Chen Y."/>
            <person name="Shah S."/>
            <person name="Dougan E. K."/>
            <person name="Thang M."/>
            <person name="Chan C."/>
        </authorList>
    </citation>
    <scope>NUCLEOTIDE SEQUENCE [LARGE SCALE GENOMIC DNA]</scope>
</reference>
<evidence type="ECO:0000313" key="5">
    <source>
        <dbReference type="Proteomes" id="UP001152797"/>
    </source>
</evidence>
<evidence type="ECO:0000313" key="4">
    <source>
        <dbReference type="EMBL" id="CAL1170623.1"/>
    </source>
</evidence>
<comment type="caution">
    <text evidence="3">The sequence shown here is derived from an EMBL/GenBank/DDBJ whole genome shotgun (WGS) entry which is preliminary data.</text>
</comment>
<evidence type="ECO:0000256" key="2">
    <source>
        <dbReference type="SAM" id="MobiDB-lite"/>
    </source>
</evidence>
<evidence type="ECO:0008006" key="6">
    <source>
        <dbReference type="Google" id="ProtNLM"/>
    </source>
</evidence>
<proteinExistence type="predicted"/>
<dbReference type="OrthoDB" id="430211at2759"/>
<organism evidence="3">
    <name type="scientific">Cladocopium goreaui</name>
    <dbReference type="NCBI Taxonomy" id="2562237"/>
    <lineage>
        <taxon>Eukaryota</taxon>
        <taxon>Sar</taxon>
        <taxon>Alveolata</taxon>
        <taxon>Dinophyceae</taxon>
        <taxon>Suessiales</taxon>
        <taxon>Symbiodiniaceae</taxon>
        <taxon>Cladocopium</taxon>
    </lineage>
</organism>
<feature type="compositionally biased region" description="Basic and acidic residues" evidence="2">
    <location>
        <begin position="618"/>
        <end position="628"/>
    </location>
</feature>
<dbReference type="Proteomes" id="UP001152797">
    <property type="component" value="Unassembled WGS sequence"/>
</dbReference>
<dbReference type="SUPFAM" id="SSF57997">
    <property type="entry name" value="Tropomyosin"/>
    <property type="match status" value="1"/>
</dbReference>